<accession>A0A9X2ACH6</accession>
<dbReference type="SMART" id="SM01120">
    <property type="entry name" value="Dak2"/>
    <property type="match status" value="1"/>
</dbReference>
<dbReference type="InterPro" id="IPR036117">
    <property type="entry name" value="DhaL_dom_sf"/>
</dbReference>
<dbReference type="Proteomes" id="UP001139263">
    <property type="component" value="Unassembled WGS sequence"/>
</dbReference>
<comment type="caution">
    <text evidence="2">The sequence shown here is derived from an EMBL/GenBank/DDBJ whole genome shotgun (WGS) entry which is preliminary data.</text>
</comment>
<dbReference type="GO" id="GO:0006071">
    <property type="term" value="P:glycerol metabolic process"/>
    <property type="evidence" value="ECO:0007669"/>
    <property type="project" value="InterPro"/>
</dbReference>
<dbReference type="SUPFAM" id="SSF101473">
    <property type="entry name" value="DhaL-like"/>
    <property type="match status" value="1"/>
</dbReference>
<feature type="domain" description="DhaL" evidence="1">
    <location>
        <begin position="10"/>
        <end position="204"/>
    </location>
</feature>
<dbReference type="PANTHER" id="PTHR33434:SF4">
    <property type="entry name" value="PHOSPHATASE PROTEIN"/>
    <property type="match status" value="1"/>
</dbReference>
<dbReference type="Gene3D" id="1.25.40.340">
    <property type="match status" value="1"/>
</dbReference>
<evidence type="ECO:0000313" key="3">
    <source>
        <dbReference type="Proteomes" id="UP001139263"/>
    </source>
</evidence>
<dbReference type="RefSeq" id="WP_241715571.1">
    <property type="nucleotide sequence ID" value="NZ_JALBUF010000009.1"/>
</dbReference>
<gene>
    <name evidence="2" type="ORF">MM817_02458</name>
</gene>
<sequence>MQQQGRLDAAGFLAMLQSGQQELGKHKEDVNALNVFPVPDGDTGTNMYLSYTSGIDQVLSLPEGTALEQVVSAFSAGLLMGARGNSGVILSQLFRGFQLAFGKATEVDAPLFAAALQNGVRIAYKAVSRPVEGTILTVAREAALAAESAVKKQDVTIEAVMLATLKRAEQVLDKTPDMLPILRQAGVVDSGGQGLVYIYRGFLSVLSGSLTPLVERSSNKDDTHSTATSTASLAFASSEVHGEGEYGYCTEFIIRLDSDKISEVAERQVSDVMETHGDSLLVVQADDLIKVHVHTLHPGAALESAQHFGALIRIKIDNMTEQNQALMEKPKVETKTLKKVCGLVAVAAGEGFSEIFRGLSTDVVVHGGQTMNPSTEDLLAAANNVAADYVILLPNNRNIIMAAQQAAAVSNGRIHVVETHSIGQGLAAALVYQENHTVSENEKAMKEAISHIMSGSITTAVRDTMVGDHAIVEGDYIGISEGEITFVHSVRADVLVSMLEYFCGRKAEICTVFYQESGLVSEVEEAFESLSKRYPEVEFELQYGGQPLYSYLIAAE</sequence>
<organism evidence="2 3">
    <name type="scientific">Sulfoacidibacillus ferrooxidans</name>
    <dbReference type="NCBI Taxonomy" id="2005001"/>
    <lineage>
        <taxon>Bacteria</taxon>
        <taxon>Bacillati</taxon>
        <taxon>Bacillota</taxon>
        <taxon>Bacilli</taxon>
        <taxon>Bacillales</taxon>
        <taxon>Alicyclobacillaceae</taxon>
        <taxon>Sulfoacidibacillus</taxon>
    </lineage>
</organism>
<reference evidence="2" key="1">
    <citation type="submission" date="2022-03" db="EMBL/GenBank/DDBJ databases">
        <title>Draft Genome Sequence of Firmicute Strain S0AB, a Heterotrophic Iron/Sulfur-Oxidizing Extreme Acidophile.</title>
        <authorList>
            <person name="Vergara E."/>
            <person name="Pakostova E."/>
            <person name="Johnson D.B."/>
            <person name="Holmes D.S."/>
        </authorList>
    </citation>
    <scope>NUCLEOTIDE SEQUENCE</scope>
    <source>
        <strain evidence="2">S0AB</strain>
    </source>
</reference>
<dbReference type="Pfam" id="PF02734">
    <property type="entry name" value="Dak2"/>
    <property type="match status" value="1"/>
</dbReference>
<protein>
    <recommendedName>
        <fullName evidence="1">DhaL domain-containing protein</fullName>
    </recommendedName>
</protein>
<dbReference type="Pfam" id="PF13684">
    <property type="entry name" value="FakA-like_C"/>
    <property type="match status" value="1"/>
</dbReference>
<dbReference type="GO" id="GO:0004371">
    <property type="term" value="F:glycerone kinase activity"/>
    <property type="evidence" value="ECO:0007669"/>
    <property type="project" value="InterPro"/>
</dbReference>
<name>A0A9X2ACH6_9BACL</name>
<dbReference type="PANTHER" id="PTHR33434">
    <property type="entry name" value="DEGV DOMAIN-CONTAINING PROTEIN DR_1986-RELATED"/>
    <property type="match status" value="1"/>
</dbReference>
<proteinExistence type="predicted"/>
<keyword evidence="3" id="KW-1185">Reference proteome</keyword>
<dbReference type="InterPro" id="IPR019986">
    <property type="entry name" value="YloV-like"/>
</dbReference>
<evidence type="ECO:0000313" key="2">
    <source>
        <dbReference type="EMBL" id="MCI0184163.1"/>
    </source>
</evidence>
<dbReference type="InterPro" id="IPR048394">
    <property type="entry name" value="FakA-like_M"/>
</dbReference>
<dbReference type="InterPro" id="IPR050270">
    <property type="entry name" value="DegV_domain_contain"/>
</dbReference>
<dbReference type="EMBL" id="JALBUF010000009">
    <property type="protein sequence ID" value="MCI0184163.1"/>
    <property type="molecule type" value="Genomic_DNA"/>
</dbReference>
<dbReference type="InterPro" id="IPR004007">
    <property type="entry name" value="DhaL_dom"/>
</dbReference>
<dbReference type="InterPro" id="IPR033470">
    <property type="entry name" value="FakA-like_C"/>
</dbReference>
<dbReference type="NCBIfam" id="TIGR03599">
    <property type="entry name" value="YloV"/>
    <property type="match status" value="1"/>
</dbReference>
<dbReference type="SMART" id="SM01121">
    <property type="entry name" value="Dak1_2"/>
    <property type="match status" value="1"/>
</dbReference>
<dbReference type="Pfam" id="PF21645">
    <property type="entry name" value="FakA-like_M"/>
    <property type="match status" value="1"/>
</dbReference>
<dbReference type="PROSITE" id="PS51480">
    <property type="entry name" value="DHAL"/>
    <property type="match status" value="1"/>
</dbReference>
<dbReference type="AlphaFoldDB" id="A0A9X2ACH6"/>
<evidence type="ECO:0000259" key="1">
    <source>
        <dbReference type="PROSITE" id="PS51480"/>
    </source>
</evidence>